<keyword evidence="1" id="KW-0808">Transferase</keyword>
<dbReference type="SUPFAM" id="SSF53098">
    <property type="entry name" value="Ribonuclease H-like"/>
    <property type="match status" value="1"/>
</dbReference>
<keyword evidence="3" id="KW-0235">DNA replication</keyword>
<dbReference type="SMART" id="SM00479">
    <property type="entry name" value="EXOIII"/>
    <property type="match status" value="1"/>
</dbReference>
<dbReference type="InterPro" id="IPR012337">
    <property type="entry name" value="RNaseH-like_sf"/>
</dbReference>
<dbReference type="AlphaFoldDB" id="A0A430B000"/>
<evidence type="ECO:0000256" key="6">
    <source>
        <dbReference type="ARBA" id="ARBA00022932"/>
    </source>
</evidence>
<keyword evidence="5 9" id="KW-0269">Exonuclease</keyword>
<dbReference type="InterPro" id="IPR013520">
    <property type="entry name" value="Ribonucl_H"/>
</dbReference>
<keyword evidence="2" id="KW-0548">Nucleotidyltransferase</keyword>
<dbReference type="OrthoDB" id="9803913at2"/>
<feature type="domain" description="Exonuclease" evidence="8">
    <location>
        <begin position="2"/>
        <end position="167"/>
    </location>
</feature>
<evidence type="ECO:0000313" key="9">
    <source>
        <dbReference type="EMBL" id="RSU13629.1"/>
    </source>
</evidence>
<dbReference type="GeneID" id="95581961"/>
<keyword evidence="10" id="KW-1185">Reference proteome</keyword>
<dbReference type="CDD" id="cd06130">
    <property type="entry name" value="DNA_pol_III_epsilon_like"/>
    <property type="match status" value="1"/>
</dbReference>
<dbReference type="Proteomes" id="UP000288028">
    <property type="component" value="Unassembled WGS sequence"/>
</dbReference>
<dbReference type="GO" id="GO:0006260">
    <property type="term" value="P:DNA replication"/>
    <property type="evidence" value="ECO:0007669"/>
    <property type="project" value="UniProtKB-KW"/>
</dbReference>
<dbReference type="GO" id="GO:0003887">
    <property type="term" value="F:DNA-directed DNA polymerase activity"/>
    <property type="evidence" value="ECO:0007669"/>
    <property type="project" value="UniProtKB-KW"/>
</dbReference>
<protein>
    <recommendedName>
        <fullName evidence="7">DNA polymerase III polC-type</fullName>
    </recommendedName>
</protein>
<evidence type="ECO:0000256" key="3">
    <source>
        <dbReference type="ARBA" id="ARBA00022705"/>
    </source>
</evidence>
<organism evidence="9 10">
    <name type="scientific">Vagococcus carniphilus</name>
    <dbReference type="NCBI Taxonomy" id="218144"/>
    <lineage>
        <taxon>Bacteria</taxon>
        <taxon>Bacillati</taxon>
        <taxon>Bacillota</taxon>
        <taxon>Bacilli</taxon>
        <taxon>Lactobacillales</taxon>
        <taxon>Enterococcaceae</taxon>
        <taxon>Vagococcus</taxon>
    </lineage>
</organism>
<comment type="caution">
    <text evidence="9">The sequence shown here is derived from an EMBL/GenBank/DDBJ whole genome shotgun (WGS) entry which is preliminary data.</text>
</comment>
<sequence>MNFIAYDFETANAQVYSACSIALVMVKNSKIVGHYYSLIKPETEFHWRNIQVHGIHPEDVEEAPSFVEVWHEIEQYFQENRLIVAHNASFDNRVLAGCLSYYGLPEAHYLSLCTVRTSKKLYPSLANHRLNTVSDFLSIGLENHHHALDDSLACAEILLRQEAEYGVEPLKKLVKII</sequence>
<evidence type="ECO:0000256" key="5">
    <source>
        <dbReference type="ARBA" id="ARBA00022839"/>
    </source>
</evidence>
<keyword evidence="5 9" id="KW-0378">Hydrolase</keyword>
<dbReference type="EMBL" id="NGKB01000008">
    <property type="protein sequence ID" value="RSU13629.1"/>
    <property type="molecule type" value="Genomic_DNA"/>
</dbReference>
<evidence type="ECO:0000256" key="1">
    <source>
        <dbReference type="ARBA" id="ARBA00022679"/>
    </source>
</evidence>
<dbReference type="RefSeq" id="WP_126794391.1">
    <property type="nucleotide sequence ID" value="NZ_CP060720.1"/>
</dbReference>
<keyword evidence="6" id="KW-0239">DNA-directed DNA polymerase</keyword>
<dbReference type="GO" id="GO:0003676">
    <property type="term" value="F:nucleic acid binding"/>
    <property type="evidence" value="ECO:0007669"/>
    <property type="project" value="InterPro"/>
</dbReference>
<keyword evidence="4" id="KW-0540">Nuclease</keyword>
<dbReference type="FunFam" id="3.30.420.10:FF:000045">
    <property type="entry name" value="3'-5' exonuclease DinG"/>
    <property type="match status" value="1"/>
</dbReference>
<evidence type="ECO:0000259" key="8">
    <source>
        <dbReference type="SMART" id="SM00479"/>
    </source>
</evidence>
<evidence type="ECO:0000256" key="7">
    <source>
        <dbReference type="ARBA" id="ARBA00070925"/>
    </source>
</evidence>
<reference evidence="9 10" key="1">
    <citation type="submission" date="2017-05" db="EMBL/GenBank/DDBJ databases">
        <title>Vagococcus spp. assemblies.</title>
        <authorList>
            <person name="Gulvik C.A."/>
        </authorList>
    </citation>
    <scope>NUCLEOTIDE SEQUENCE [LARGE SCALE GENOMIC DNA]</scope>
    <source>
        <strain evidence="9 10">SS1714</strain>
    </source>
</reference>
<gene>
    <name evidence="9" type="ORF">CBF28_09070</name>
</gene>
<dbReference type="GO" id="GO:0008408">
    <property type="term" value="F:3'-5' exonuclease activity"/>
    <property type="evidence" value="ECO:0007669"/>
    <property type="project" value="TreeGrafter"/>
</dbReference>
<dbReference type="GO" id="GO:0005829">
    <property type="term" value="C:cytosol"/>
    <property type="evidence" value="ECO:0007669"/>
    <property type="project" value="TreeGrafter"/>
</dbReference>
<proteinExistence type="predicted"/>
<evidence type="ECO:0000256" key="2">
    <source>
        <dbReference type="ARBA" id="ARBA00022695"/>
    </source>
</evidence>
<evidence type="ECO:0000313" key="10">
    <source>
        <dbReference type="Proteomes" id="UP000288028"/>
    </source>
</evidence>
<dbReference type="InterPro" id="IPR036397">
    <property type="entry name" value="RNaseH_sf"/>
</dbReference>
<dbReference type="PANTHER" id="PTHR30231">
    <property type="entry name" value="DNA POLYMERASE III SUBUNIT EPSILON"/>
    <property type="match status" value="1"/>
</dbReference>
<evidence type="ECO:0000256" key="4">
    <source>
        <dbReference type="ARBA" id="ARBA00022722"/>
    </source>
</evidence>
<dbReference type="Gene3D" id="3.30.420.10">
    <property type="entry name" value="Ribonuclease H-like superfamily/Ribonuclease H"/>
    <property type="match status" value="1"/>
</dbReference>
<dbReference type="PANTHER" id="PTHR30231:SF42">
    <property type="entry name" value="EXONUCLEASE"/>
    <property type="match status" value="1"/>
</dbReference>
<accession>A0A430B000</accession>
<dbReference type="Pfam" id="PF00929">
    <property type="entry name" value="RNase_T"/>
    <property type="match status" value="1"/>
</dbReference>
<name>A0A430B000_9ENTE</name>